<keyword evidence="1" id="KW-0479">Metal-binding</keyword>
<dbReference type="Proteomes" id="UP001652620">
    <property type="component" value="Chromosome 5"/>
</dbReference>
<gene>
    <name evidence="7" type="primary">LOC125779064</name>
</gene>
<evidence type="ECO:0000256" key="4">
    <source>
        <dbReference type="PROSITE-ProRule" id="PRU00091"/>
    </source>
</evidence>
<keyword evidence="6" id="KW-1185">Reference proteome</keyword>
<keyword evidence="3" id="KW-0862">Zinc</keyword>
<evidence type="ECO:0000256" key="1">
    <source>
        <dbReference type="ARBA" id="ARBA00022723"/>
    </source>
</evidence>
<name>A0ABM3K1T1_BACDO</name>
<evidence type="ECO:0000313" key="7">
    <source>
        <dbReference type="RefSeq" id="XP_049315446.1"/>
    </source>
</evidence>
<reference evidence="7" key="1">
    <citation type="submission" date="2025-08" db="UniProtKB">
        <authorList>
            <consortium name="RefSeq"/>
        </authorList>
    </citation>
    <scope>IDENTIFICATION</scope>
    <source>
        <tissue evidence="7">Adult</tissue>
    </source>
</reference>
<evidence type="ECO:0000256" key="2">
    <source>
        <dbReference type="ARBA" id="ARBA00022771"/>
    </source>
</evidence>
<dbReference type="InterPro" id="IPR013083">
    <property type="entry name" value="Znf_RING/FYVE/PHD"/>
</dbReference>
<dbReference type="PANTHER" id="PTHR23164">
    <property type="entry name" value="EARLY ENDOSOME ANTIGEN 1"/>
    <property type="match status" value="1"/>
</dbReference>
<dbReference type="RefSeq" id="XP_049315446.1">
    <property type="nucleotide sequence ID" value="XM_049459489.1"/>
</dbReference>
<proteinExistence type="predicted"/>
<evidence type="ECO:0000313" key="6">
    <source>
        <dbReference type="Proteomes" id="UP001652620"/>
    </source>
</evidence>
<dbReference type="PROSITE" id="PS50178">
    <property type="entry name" value="ZF_FYVE"/>
    <property type="match status" value="1"/>
</dbReference>
<dbReference type="InterPro" id="IPR000306">
    <property type="entry name" value="Znf_FYVE"/>
</dbReference>
<evidence type="ECO:0000256" key="3">
    <source>
        <dbReference type="ARBA" id="ARBA00022833"/>
    </source>
</evidence>
<feature type="domain" description="FYVE-type" evidence="5">
    <location>
        <begin position="65"/>
        <end position="99"/>
    </location>
</feature>
<organism evidence="6 7">
    <name type="scientific">Bactrocera dorsalis</name>
    <name type="common">Oriental fruit fly</name>
    <name type="synonym">Dacus dorsalis</name>
    <dbReference type="NCBI Taxonomy" id="27457"/>
    <lineage>
        <taxon>Eukaryota</taxon>
        <taxon>Metazoa</taxon>
        <taxon>Ecdysozoa</taxon>
        <taxon>Arthropoda</taxon>
        <taxon>Hexapoda</taxon>
        <taxon>Insecta</taxon>
        <taxon>Pterygota</taxon>
        <taxon>Neoptera</taxon>
        <taxon>Endopterygota</taxon>
        <taxon>Diptera</taxon>
        <taxon>Brachycera</taxon>
        <taxon>Muscomorpha</taxon>
        <taxon>Tephritoidea</taxon>
        <taxon>Tephritidae</taxon>
        <taxon>Bactrocera</taxon>
        <taxon>Bactrocera</taxon>
    </lineage>
</organism>
<dbReference type="Pfam" id="PF01363">
    <property type="entry name" value="FYVE"/>
    <property type="match status" value="1"/>
</dbReference>
<sequence length="144" mass="16521">MDRQEVGAEYNHLEYFPSIRNPRLERYASETNKLIIRLHKLLTNLPMDPVLRKQHERNIFTWLDGSSVKLCPSCAKNFHIARHQHHCRLCGSIMCNDCSKFLPIETALQLASLATSQSEAIKEMQINQIHSTMVSVPVTIVCGY</sequence>
<accession>A0ABM3K1T1</accession>
<dbReference type="SUPFAM" id="SSF57903">
    <property type="entry name" value="FYVE/PHD zinc finger"/>
    <property type="match status" value="1"/>
</dbReference>
<dbReference type="SMART" id="SM00064">
    <property type="entry name" value="FYVE"/>
    <property type="match status" value="1"/>
</dbReference>
<dbReference type="GeneID" id="125779064"/>
<keyword evidence="2 4" id="KW-0863">Zinc-finger</keyword>
<dbReference type="InterPro" id="IPR017455">
    <property type="entry name" value="Znf_FYVE-rel"/>
</dbReference>
<dbReference type="Gene3D" id="3.30.40.10">
    <property type="entry name" value="Zinc/RING finger domain, C3HC4 (zinc finger)"/>
    <property type="match status" value="1"/>
</dbReference>
<dbReference type="InterPro" id="IPR011011">
    <property type="entry name" value="Znf_FYVE_PHD"/>
</dbReference>
<dbReference type="PANTHER" id="PTHR23164:SF29">
    <property type="entry name" value="E3 UBIQUITIN-PROTEIN LIGASE PIB1"/>
    <property type="match status" value="1"/>
</dbReference>
<evidence type="ECO:0000259" key="5">
    <source>
        <dbReference type="PROSITE" id="PS50178"/>
    </source>
</evidence>
<protein>
    <submittedName>
        <fullName evidence="7">Rabenosyn-5-like</fullName>
    </submittedName>
</protein>